<organism evidence="1">
    <name type="scientific">Cyanothece sp. (strain PCC 7425 / ATCC 29141)</name>
    <dbReference type="NCBI Taxonomy" id="395961"/>
    <lineage>
        <taxon>Bacteria</taxon>
        <taxon>Bacillati</taxon>
        <taxon>Cyanobacteriota</taxon>
        <taxon>Cyanophyceae</taxon>
        <taxon>Gomontiellales</taxon>
        <taxon>Cyanothecaceae</taxon>
        <taxon>Cyanothece</taxon>
    </lineage>
</organism>
<dbReference type="EMBL" id="CP001344">
    <property type="protein sequence ID" value="ACL44777.1"/>
    <property type="molecule type" value="Genomic_DNA"/>
</dbReference>
<proteinExistence type="predicted"/>
<evidence type="ECO:0000313" key="1">
    <source>
        <dbReference type="EMBL" id="ACL44777.1"/>
    </source>
</evidence>
<dbReference type="KEGG" id="cyn:Cyan7425_2419"/>
<gene>
    <name evidence="1" type="ordered locus">Cyan7425_2419</name>
</gene>
<dbReference type="AlphaFoldDB" id="B8HX86"/>
<dbReference type="STRING" id="395961.Cyan7425_2419"/>
<name>B8HX86_CYAP4</name>
<dbReference type="HOGENOM" id="CLU_3396091_0_0_3"/>
<sequence>MGFGNPMAALAIVERLVTPPGWQAPQKGEKL</sequence>
<protein>
    <submittedName>
        <fullName evidence="1">Uncharacterized protein</fullName>
    </submittedName>
</protein>
<accession>B8HX86</accession>
<reference evidence="1" key="1">
    <citation type="submission" date="2009-01" db="EMBL/GenBank/DDBJ databases">
        <title>Complete sequence of chromosome Cyanothece sp. PCC 7425.</title>
        <authorList>
            <consortium name="US DOE Joint Genome Institute"/>
            <person name="Lucas S."/>
            <person name="Copeland A."/>
            <person name="Lapidus A."/>
            <person name="Glavina del Rio T."/>
            <person name="Dalin E."/>
            <person name="Tice H."/>
            <person name="Bruce D."/>
            <person name="Goodwin L."/>
            <person name="Pitluck S."/>
            <person name="Sims D."/>
            <person name="Meineke L."/>
            <person name="Brettin T."/>
            <person name="Detter J.C."/>
            <person name="Han C."/>
            <person name="Larimer F."/>
            <person name="Land M."/>
            <person name="Hauser L."/>
            <person name="Kyrpides N."/>
            <person name="Ovchinnikova G."/>
            <person name="Liberton M."/>
            <person name="Stoeckel J."/>
            <person name="Banerjee A."/>
            <person name="Singh A."/>
            <person name="Page L."/>
            <person name="Sato H."/>
            <person name="Zhao L."/>
            <person name="Sherman L."/>
            <person name="Pakrasi H."/>
            <person name="Richardson P."/>
        </authorList>
    </citation>
    <scope>NUCLEOTIDE SEQUENCE</scope>
    <source>
        <strain evidence="1">PCC 7425</strain>
    </source>
</reference>